<name>A0A1T2L180_9GAMM</name>
<keyword evidence="3" id="KW-1185">Reference proteome</keyword>
<proteinExistence type="predicted"/>
<gene>
    <name evidence="2" type="ORF">BOW53_14330</name>
</gene>
<dbReference type="EMBL" id="MPRL01000074">
    <property type="protein sequence ID" value="OOZ38770.1"/>
    <property type="molecule type" value="Genomic_DNA"/>
</dbReference>
<organism evidence="2 3">
    <name type="scientific">Solemya pervernicosa gill symbiont</name>
    <dbReference type="NCBI Taxonomy" id="642797"/>
    <lineage>
        <taxon>Bacteria</taxon>
        <taxon>Pseudomonadati</taxon>
        <taxon>Pseudomonadota</taxon>
        <taxon>Gammaproteobacteria</taxon>
        <taxon>sulfur-oxidizing symbionts</taxon>
    </lineage>
</organism>
<dbReference type="Proteomes" id="UP000191110">
    <property type="component" value="Unassembled WGS sequence"/>
</dbReference>
<dbReference type="InterPro" id="IPR012312">
    <property type="entry name" value="Hemerythrin-like"/>
</dbReference>
<comment type="caution">
    <text evidence="2">The sequence shown here is derived from an EMBL/GenBank/DDBJ whole genome shotgun (WGS) entry which is preliminary data.</text>
</comment>
<dbReference type="RefSeq" id="WP_078484773.1">
    <property type="nucleotide sequence ID" value="NZ_MPRL01000074.1"/>
</dbReference>
<accession>A0A1T2L180</accession>
<protein>
    <recommendedName>
        <fullName evidence="1">Hemerythrin-like domain-containing protein</fullName>
    </recommendedName>
</protein>
<evidence type="ECO:0000313" key="2">
    <source>
        <dbReference type="EMBL" id="OOZ38770.1"/>
    </source>
</evidence>
<dbReference type="AlphaFoldDB" id="A0A1T2L180"/>
<reference evidence="2 3" key="1">
    <citation type="submission" date="2016-11" db="EMBL/GenBank/DDBJ databases">
        <title>Mixed transmission modes and dynamic genome evolution in an obligate animal-bacterial symbiosis.</title>
        <authorList>
            <person name="Russell S.L."/>
            <person name="Corbett-Detig R.B."/>
            <person name="Cavanaugh C.M."/>
        </authorList>
    </citation>
    <scope>NUCLEOTIDE SEQUENCE [LARGE SCALE GENOMIC DNA]</scope>
    <source>
        <strain evidence="2">Sveles-Q1</strain>
    </source>
</reference>
<dbReference type="Gene3D" id="1.20.120.1370">
    <property type="entry name" value="Regulator of RNA polymerase sigma(70) subunit, domain 4"/>
    <property type="match status" value="1"/>
</dbReference>
<sequence length="132" mass="14979">MSALTDELKADHAWVLEKLEEVKRKGIVSEDAVETLMSIKNALIGHLQKEDAKLYPVLNKAAESDNRLKNNLKIFAKDMEQITADAIAFFDRYSTTTSDSAFAEDIGALFSRLKRRISTEEKMLYSEYDKVS</sequence>
<dbReference type="Pfam" id="PF01814">
    <property type="entry name" value="Hemerythrin"/>
    <property type="match status" value="1"/>
</dbReference>
<evidence type="ECO:0000259" key="1">
    <source>
        <dbReference type="Pfam" id="PF01814"/>
    </source>
</evidence>
<dbReference type="OrthoDB" id="6195798at2"/>
<evidence type="ECO:0000313" key="3">
    <source>
        <dbReference type="Proteomes" id="UP000191110"/>
    </source>
</evidence>
<dbReference type="InterPro" id="IPR038309">
    <property type="entry name" value="Rsd/AlgQ_sf"/>
</dbReference>
<feature type="domain" description="Hemerythrin-like" evidence="1">
    <location>
        <begin position="5"/>
        <end position="126"/>
    </location>
</feature>